<evidence type="ECO:0000313" key="3">
    <source>
        <dbReference type="Proteomes" id="UP001408356"/>
    </source>
</evidence>
<comment type="caution">
    <text evidence="2">The sequence shown here is derived from an EMBL/GenBank/DDBJ whole genome shotgun (WGS) entry which is preliminary data.</text>
</comment>
<dbReference type="Proteomes" id="UP001408356">
    <property type="component" value="Unassembled WGS sequence"/>
</dbReference>
<gene>
    <name evidence="2" type="ORF">SUNI508_10499</name>
</gene>
<keyword evidence="1" id="KW-0732">Signal</keyword>
<evidence type="ECO:0000313" key="2">
    <source>
        <dbReference type="EMBL" id="KAK9415475.1"/>
    </source>
</evidence>
<proteinExistence type="predicted"/>
<dbReference type="EMBL" id="JARVKF010000416">
    <property type="protein sequence ID" value="KAK9415475.1"/>
    <property type="molecule type" value="Genomic_DNA"/>
</dbReference>
<protein>
    <submittedName>
        <fullName evidence="2">Uncharacterized protein</fullName>
    </submittedName>
</protein>
<reference evidence="2 3" key="1">
    <citation type="journal article" date="2024" name="J. Plant Pathol.">
        <title>Sequence and assembly of the genome of Seiridium unicorne, isolate CBS 538.82, causal agent of cypress canker disease.</title>
        <authorList>
            <person name="Scali E."/>
            <person name="Rocca G.D."/>
            <person name="Danti R."/>
            <person name="Garbelotto M."/>
            <person name="Barberini S."/>
            <person name="Baroncelli R."/>
            <person name="Emiliani G."/>
        </authorList>
    </citation>
    <scope>NUCLEOTIDE SEQUENCE [LARGE SCALE GENOMIC DNA]</scope>
    <source>
        <strain evidence="2 3">BM-138-508</strain>
    </source>
</reference>
<name>A0ABR2ULH2_9PEZI</name>
<feature type="signal peptide" evidence="1">
    <location>
        <begin position="1"/>
        <end position="19"/>
    </location>
</feature>
<evidence type="ECO:0000256" key="1">
    <source>
        <dbReference type="SAM" id="SignalP"/>
    </source>
</evidence>
<accession>A0ABR2ULH2</accession>
<keyword evidence="3" id="KW-1185">Reference proteome</keyword>
<organism evidence="2 3">
    <name type="scientific">Seiridium unicorne</name>
    <dbReference type="NCBI Taxonomy" id="138068"/>
    <lineage>
        <taxon>Eukaryota</taxon>
        <taxon>Fungi</taxon>
        <taxon>Dikarya</taxon>
        <taxon>Ascomycota</taxon>
        <taxon>Pezizomycotina</taxon>
        <taxon>Sordariomycetes</taxon>
        <taxon>Xylariomycetidae</taxon>
        <taxon>Amphisphaeriales</taxon>
        <taxon>Sporocadaceae</taxon>
        <taxon>Seiridium</taxon>
    </lineage>
</organism>
<sequence>MRSLVSSVSALLLVGNAVAIIPVQPAVSCVTATVTTRPSKCKPSTTYITTTSTGSSVPVVTSTTTIELDPVTVTVEQTSSVTVSSTSTSTITVTADETVTTSLETVSSTVTETDTTSVASTATATLPPGYTGVRDSVSGASLTGGSAKKARGRDYDRGELALRDLEHVSISLDVTVTTYIGDVTCYVSSNMTVSGIASTVTVTQTITPSVSTTTMTTTTITEGVTTAVSDTTTATITTTVSPVTTVTSTTTNSVFTSTVTSYEACAPTYMANAVNNAPIYYLLANAQTTQLTGPTDATSCCNAAFQDSNMGSWYWRAVVYGGNPAGCFAVNYESCPAGDHNNPGTLLTSSIRAQNDIVVGNGYCAQYSQVAPQG</sequence>
<feature type="chain" id="PRO_5045987824" evidence="1">
    <location>
        <begin position="20"/>
        <end position="374"/>
    </location>
</feature>